<organism evidence="2 3">
    <name type="scientific">Adlercreutzia equolifaciens subsp. celatus</name>
    <dbReference type="NCBI Taxonomy" id="394340"/>
    <lineage>
        <taxon>Bacteria</taxon>
        <taxon>Bacillati</taxon>
        <taxon>Actinomycetota</taxon>
        <taxon>Coriobacteriia</taxon>
        <taxon>Eggerthellales</taxon>
        <taxon>Eggerthellaceae</taxon>
        <taxon>Adlercreutzia</taxon>
    </lineage>
</organism>
<evidence type="ECO:0000313" key="3">
    <source>
        <dbReference type="Proteomes" id="UP000253805"/>
    </source>
</evidence>
<proteinExistence type="predicted"/>
<dbReference type="Proteomes" id="UP000253805">
    <property type="component" value="Unassembled WGS sequence"/>
</dbReference>
<sequence>MSGPKTSQLEIERMIRAQLEALRSDVDHSRARARRRIAALLNELLDEAEGCAEAEEAAASLRQLAEAALAQLTAECAFTPATAMAESVARAERCSSRAAAIADAFEREAHPLAERIQRARAQAAAASEARDFTAVLAKAAKESVTAAAVEAARSFMADEHCLPSESSAVEAQGGSRSAPMEKAAAEGTAMQVEPVGGNLGRPSPAAVDESGTLIARNHVQEVARRALALIASPCTLPADRALLLETARELGPQAAAQLALLLPTMESNAAAMADLIALIEDAEADLRAQSVPFAEAFGTFATLEEAVGRLETLRALQLQVDRNAYLKACIDAVMARHGYTIARSVTMGRDLMGTHRLFGREDATEGLHAFVSDAGDLMLQVAGLPGGIEAVEDGEVVTMEAAPGGARTERLLADQHDFCAVYDEIAEDLAAFGITNTVRYKAAPDTAFCREMRAVADVEARAGMAERDGIRASNESRGPGLTEVSPYGEDAAARREARKRRRSGNATREMR</sequence>
<evidence type="ECO:0000256" key="1">
    <source>
        <dbReference type="SAM" id="MobiDB-lite"/>
    </source>
</evidence>
<feature type="region of interest" description="Disordered" evidence="1">
    <location>
        <begin position="467"/>
        <end position="511"/>
    </location>
</feature>
<dbReference type="AlphaFoldDB" id="A0A369NWH3"/>
<protein>
    <submittedName>
        <fullName evidence="2">Uncharacterized protein</fullName>
    </submittedName>
</protein>
<comment type="caution">
    <text evidence="2">The sequence shown here is derived from an EMBL/GenBank/DDBJ whole genome shotgun (WGS) entry which is preliminary data.</text>
</comment>
<reference evidence="2 3" key="1">
    <citation type="journal article" date="2018" name="Elife">
        <title>Discovery and characterization of a prevalent human gut bacterial enzyme sufficient for the inactivation of a family of plant toxins.</title>
        <authorList>
            <person name="Koppel N."/>
            <person name="Bisanz J.E."/>
            <person name="Pandelia M.E."/>
            <person name="Turnbaugh P.J."/>
            <person name="Balskus E.P."/>
        </authorList>
    </citation>
    <scope>NUCLEOTIDE SEQUENCE [LARGE SCALE GENOMIC DNA]</scope>
    <source>
        <strain evidence="2 3">OB21 GAM 11</strain>
    </source>
</reference>
<dbReference type="EMBL" id="PPUT01000023">
    <property type="protein sequence ID" value="RDC43036.1"/>
    <property type="molecule type" value="Genomic_DNA"/>
</dbReference>
<name>A0A369NWH3_9ACTN</name>
<dbReference type="RefSeq" id="WP_114549386.1">
    <property type="nucleotide sequence ID" value="NZ_PPUT01000023.1"/>
</dbReference>
<accession>A0A369NWH3</accession>
<evidence type="ECO:0000313" key="2">
    <source>
        <dbReference type="EMBL" id="RDC43036.1"/>
    </source>
</evidence>
<gene>
    <name evidence="2" type="ORF">C1850_08710</name>
</gene>